<sequence>MHARMLDVTDAMTPHERGVVTRFLRDLNHAMNKRPEDAGSSTTSFTEIRQPGHASAETS</sequence>
<evidence type="ECO:0000256" key="1">
    <source>
        <dbReference type="SAM" id="MobiDB-lite"/>
    </source>
</evidence>
<feature type="region of interest" description="Disordered" evidence="1">
    <location>
        <begin position="31"/>
        <end position="59"/>
    </location>
</feature>
<dbReference type="EMBL" id="CP158281">
    <property type="protein sequence ID" value="XBV89515.1"/>
    <property type="molecule type" value="Genomic_DNA"/>
</dbReference>
<dbReference type="AlphaFoldDB" id="A0AAU7UN14"/>
<evidence type="ECO:0000313" key="2">
    <source>
        <dbReference type="EMBL" id="XBV89515.1"/>
    </source>
</evidence>
<dbReference type="KEGG" id="bkr:AAFP32_01930"/>
<name>A0AAU7UN14_9MICO</name>
<protein>
    <recommendedName>
        <fullName evidence="3">MarR family transcriptional regulator</fullName>
    </recommendedName>
</protein>
<gene>
    <name evidence="2" type="ORF">AAFP32_01930</name>
</gene>
<organism evidence="2">
    <name type="scientific">Brevibacterium koreense</name>
    <dbReference type="NCBI Taxonomy" id="3140787"/>
    <lineage>
        <taxon>Bacteria</taxon>
        <taxon>Bacillati</taxon>
        <taxon>Actinomycetota</taxon>
        <taxon>Actinomycetes</taxon>
        <taxon>Micrococcales</taxon>
        <taxon>Brevibacteriaceae</taxon>
        <taxon>Brevibacterium</taxon>
    </lineage>
</organism>
<reference evidence="2" key="1">
    <citation type="submission" date="2024-06" db="EMBL/GenBank/DDBJ databases">
        <title>Brevibacterium koreense sp. nov., isolated from jogae-jeotgal, a Korean fermented seafood.</title>
        <authorList>
            <person name="Whon T.W."/>
            <person name="Nam S."/>
            <person name="Kim Y."/>
        </authorList>
    </citation>
    <scope>NUCLEOTIDE SEQUENCE</scope>
    <source>
        <strain evidence="2">CBA3109</strain>
    </source>
</reference>
<evidence type="ECO:0008006" key="3">
    <source>
        <dbReference type="Google" id="ProtNLM"/>
    </source>
</evidence>
<dbReference type="RefSeq" id="WP_350270398.1">
    <property type="nucleotide sequence ID" value="NZ_CP158281.1"/>
</dbReference>
<accession>A0AAU7UN14</accession>
<proteinExistence type="predicted"/>